<sequence length="327" mass="33901">MFNYPDKTVTVEVTPTSTEYNVYSTRVVTVLFVSTDSSTTITATVTPTQSAKRQTDEGFDFWEKLKIQAANAGLPAPDDSLVKTAFENACQCQSFAGNTVTSTFTDDSTVATLDEFDVTTTTYVATSTALSGVAEVTATVDASASADPETAVSQGTATTTSAPDAATPVAPALACPADNNTIVSQLVGNQRYGYLILCDSELTSPVCRGVLYNAGEQSNNCILNDEADATEAAGSNVALLQRIAVGINGNTPTTITPAIGTPTSDAAQVSSSLDSILISKSETIPMTTLVPVTVTQSGMIHSTYVSEGTTYFVGTCFTSATPFADGP</sequence>
<evidence type="ECO:0000256" key="1">
    <source>
        <dbReference type="SAM" id="MobiDB-lite"/>
    </source>
</evidence>
<dbReference type="AlphaFoldDB" id="A0A6A7BZY4"/>
<dbReference type="EMBL" id="MU005980">
    <property type="protein sequence ID" value="KAF2860622.1"/>
    <property type="molecule type" value="Genomic_DNA"/>
</dbReference>
<keyword evidence="3" id="KW-1185">Reference proteome</keyword>
<evidence type="ECO:0000313" key="3">
    <source>
        <dbReference type="Proteomes" id="UP000799421"/>
    </source>
</evidence>
<name>A0A6A7BZY4_9PEZI</name>
<gene>
    <name evidence="2" type="ORF">K470DRAFT_69125</name>
</gene>
<accession>A0A6A7BZY4</accession>
<evidence type="ECO:0000313" key="2">
    <source>
        <dbReference type="EMBL" id="KAF2860622.1"/>
    </source>
</evidence>
<protein>
    <submittedName>
        <fullName evidence="2">Uncharacterized protein</fullName>
    </submittedName>
</protein>
<proteinExistence type="predicted"/>
<feature type="region of interest" description="Disordered" evidence="1">
    <location>
        <begin position="143"/>
        <end position="163"/>
    </location>
</feature>
<dbReference type="Proteomes" id="UP000799421">
    <property type="component" value="Unassembled WGS sequence"/>
</dbReference>
<reference evidence="2" key="1">
    <citation type="journal article" date="2020" name="Stud. Mycol.">
        <title>101 Dothideomycetes genomes: a test case for predicting lifestyles and emergence of pathogens.</title>
        <authorList>
            <person name="Haridas S."/>
            <person name="Albert R."/>
            <person name="Binder M."/>
            <person name="Bloem J."/>
            <person name="Labutti K."/>
            <person name="Salamov A."/>
            <person name="Andreopoulos B."/>
            <person name="Baker S."/>
            <person name="Barry K."/>
            <person name="Bills G."/>
            <person name="Bluhm B."/>
            <person name="Cannon C."/>
            <person name="Castanera R."/>
            <person name="Culley D."/>
            <person name="Daum C."/>
            <person name="Ezra D."/>
            <person name="Gonzalez J."/>
            <person name="Henrissat B."/>
            <person name="Kuo A."/>
            <person name="Liang C."/>
            <person name="Lipzen A."/>
            <person name="Lutzoni F."/>
            <person name="Magnuson J."/>
            <person name="Mondo S."/>
            <person name="Nolan M."/>
            <person name="Ohm R."/>
            <person name="Pangilinan J."/>
            <person name="Park H.-J."/>
            <person name="Ramirez L."/>
            <person name="Alfaro M."/>
            <person name="Sun H."/>
            <person name="Tritt A."/>
            <person name="Yoshinaga Y."/>
            <person name="Zwiers L.-H."/>
            <person name="Turgeon B."/>
            <person name="Goodwin S."/>
            <person name="Spatafora J."/>
            <person name="Crous P."/>
            <person name="Grigoriev I."/>
        </authorList>
    </citation>
    <scope>NUCLEOTIDE SEQUENCE</scope>
    <source>
        <strain evidence="2">CBS 480.64</strain>
    </source>
</reference>
<dbReference type="OrthoDB" id="3939858at2759"/>
<organism evidence="2 3">
    <name type="scientific">Piedraia hortae CBS 480.64</name>
    <dbReference type="NCBI Taxonomy" id="1314780"/>
    <lineage>
        <taxon>Eukaryota</taxon>
        <taxon>Fungi</taxon>
        <taxon>Dikarya</taxon>
        <taxon>Ascomycota</taxon>
        <taxon>Pezizomycotina</taxon>
        <taxon>Dothideomycetes</taxon>
        <taxon>Dothideomycetidae</taxon>
        <taxon>Capnodiales</taxon>
        <taxon>Piedraiaceae</taxon>
        <taxon>Piedraia</taxon>
    </lineage>
</organism>